<proteinExistence type="predicted"/>
<dbReference type="PANTHER" id="PTHR33223:SF11">
    <property type="entry name" value="ELEMENT PROTEIN, PUTATIVE-RELATED"/>
    <property type="match status" value="1"/>
</dbReference>
<evidence type="ECO:0000313" key="2">
    <source>
        <dbReference type="Proteomes" id="UP001151760"/>
    </source>
</evidence>
<name>A0ABQ5D5N9_9ASTR</name>
<reference evidence="1" key="2">
    <citation type="submission" date="2022-01" db="EMBL/GenBank/DDBJ databases">
        <authorList>
            <person name="Yamashiro T."/>
            <person name="Shiraishi A."/>
            <person name="Satake H."/>
            <person name="Nakayama K."/>
        </authorList>
    </citation>
    <scope>NUCLEOTIDE SEQUENCE</scope>
</reference>
<organism evidence="1 2">
    <name type="scientific">Tanacetum coccineum</name>
    <dbReference type="NCBI Taxonomy" id="301880"/>
    <lineage>
        <taxon>Eukaryota</taxon>
        <taxon>Viridiplantae</taxon>
        <taxon>Streptophyta</taxon>
        <taxon>Embryophyta</taxon>
        <taxon>Tracheophyta</taxon>
        <taxon>Spermatophyta</taxon>
        <taxon>Magnoliopsida</taxon>
        <taxon>eudicotyledons</taxon>
        <taxon>Gunneridae</taxon>
        <taxon>Pentapetalae</taxon>
        <taxon>asterids</taxon>
        <taxon>campanulids</taxon>
        <taxon>Asterales</taxon>
        <taxon>Asteraceae</taxon>
        <taxon>Asteroideae</taxon>
        <taxon>Anthemideae</taxon>
        <taxon>Anthemidinae</taxon>
        <taxon>Tanacetum</taxon>
    </lineage>
</organism>
<keyword evidence="2" id="KW-1185">Reference proteome</keyword>
<evidence type="ECO:0008006" key="3">
    <source>
        <dbReference type="Google" id="ProtNLM"/>
    </source>
</evidence>
<gene>
    <name evidence="1" type="ORF">Tco_0925035</name>
</gene>
<accession>A0ABQ5D5N9</accession>
<evidence type="ECO:0000313" key="1">
    <source>
        <dbReference type="EMBL" id="GJT34616.1"/>
    </source>
</evidence>
<dbReference type="Proteomes" id="UP001151760">
    <property type="component" value="Unassembled WGS sequence"/>
</dbReference>
<dbReference type="EMBL" id="BQNB010014980">
    <property type="protein sequence ID" value="GJT34616.1"/>
    <property type="molecule type" value="Genomic_DNA"/>
</dbReference>
<reference evidence="1" key="1">
    <citation type="journal article" date="2022" name="Int. J. Mol. Sci.">
        <title>Draft Genome of Tanacetum Coccineum: Genomic Comparison of Closely Related Tanacetum-Family Plants.</title>
        <authorList>
            <person name="Yamashiro T."/>
            <person name="Shiraishi A."/>
            <person name="Nakayama K."/>
            <person name="Satake H."/>
        </authorList>
    </citation>
    <scope>NUCLEOTIDE SEQUENCE</scope>
</reference>
<protein>
    <recommendedName>
        <fullName evidence="3">Retrotransposon gag domain-containing protein</fullName>
    </recommendedName>
</protein>
<dbReference type="PANTHER" id="PTHR33223">
    <property type="entry name" value="CCHC-TYPE DOMAIN-CONTAINING PROTEIN"/>
    <property type="match status" value="1"/>
</dbReference>
<comment type="caution">
    <text evidence="1">The sequence shown here is derived from an EMBL/GenBank/DDBJ whole genome shotgun (WGS) entry which is preliminary data.</text>
</comment>
<sequence>MTEPTFGEYREEVQADYGSNTTTPGFNKNAKFKLGDDFLKILQDNAFNRTNGDDVVDHTTKFLAILELIKIPNVDPNQLRLHVFPLSLTGAARKWWIEEVDGKITTWGELTEKFVHKYHTLSHTYKNTSFSEDMDDSLDCLDFINWLNSKFRNYRSMDGKTKNAL</sequence>